<protein>
    <submittedName>
        <fullName evidence="1">Uncharacterized protein</fullName>
    </submittedName>
</protein>
<sequence>MCEKMSMYRSYLLKNNFWAKKGNEKMPNSEKVFIKHDSEVGGIYAIIMNDKKGVKMMVEGKDYYFNNFDKLDSFLTRLQQRKDDFMKILRRKDISQKLRMLEI</sequence>
<dbReference type="EMBL" id="BARU01009788">
    <property type="protein sequence ID" value="GAH41587.1"/>
    <property type="molecule type" value="Genomic_DNA"/>
</dbReference>
<dbReference type="AlphaFoldDB" id="X1F9F3"/>
<gene>
    <name evidence="1" type="ORF">S03H2_18823</name>
</gene>
<proteinExistence type="predicted"/>
<accession>X1F9F3</accession>
<name>X1F9F3_9ZZZZ</name>
<organism evidence="1">
    <name type="scientific">marine sediment metagenome</name>
    <dbReference type="NCBI Taxonomy" id="412755"/>
    <lineage>
        <taxon>unclassified sequences</taxon>
        <taxon>metagenomes</taxon>
        <taxon>ecological metagenomes</taxon>
    </lineage>
</organism>
<comment type="caution">
    <text evidence="1">The sequence shown here is derived from an EMBL/GenBank/DDBJ whole genome shotgun (WGS) entry which is preliminary data.</text>
</comment>
<evidence type="ECO:0000313" key="1">
    <source>
        <dbReference type="EMBL" id="GAH41587.1"/>
    </source>
</evidence>
<reference evidence="1" key="1">
    <citation type="journal article" date="2014" name="Front. Microbiol.">
        <title>High frequency of phylogenetically diverse reductive dehalogenase-homologous genes in deep subseafloor sedimentary metagenomes.</title>
        <authorList>
            <person name="Kawai M."/>
            <person name="Futagami T."/>
            <person name="Toyoda A."/>
            <person name="Takaki Y."/>
            <person name="Nishi S."/>
            <person name="Hori S."/>
            <person name="Arai W."/>
            <person name="Tsubouchi T."/>
            <person name="Morono Y."/>
            <person name="Uchiyama I."/>
            <person name="Ito T."/>
            <person name="Fujiyama A."/>
            <person name="Inagaki F."/>
            <person name="Takami H."/>
        </authorList>
    </citation>
    <scope>NUCLEOTIDE SEQUENCE</scope>
    <source>
        <strain evidence="1">Expedition CK06-06</strain>
    </source>
</reference>